<keyword evidence="16" id="KW-1185">Reference proteome</keyword>
<evidence type="ECO:0000259" key="14">
    <source>
        <dbReference type="Pfam" id="PF10509"/>
    </source>
</evidence>
<reference evidence="15" key="1">
    <citation type="submission" date="2019-10" db="EMBL/GenBank/DDBJ databases">
        <title>Draft genome sequence of Panacibacter sp. KCS-6.</title>
        <authorList>
            <person name="Yim K.J."/>
        </authorList>
    </citation>
    <scope>NUCLEOTIDE SEQUENCE</scope>
    <source>
        <strain evidence="15">KCS-6</strain>
    </source>
</reference>
<protein>
    <recommendedName>
        <fullName evidence="11">Galactokinase</fullName>
        <ecNumber evidence="11">2.7.1.6</ecNumber>
    </recommendedName>
</protein>
<keyword evidence="8" id="KW-0460">Magnesium</keyword>
<evidence type="ECO:0000256" key="1">
    <source>
        <dbReference type="ARBA" id="ARBA00006566"/>
    </source>
</evidence>
<dbReference type="SUPFAM" id="SSF54211">
    <property type="entry name" value="Ribosomal protein S5 domain 2-like"/>
    <property type="match status" value="1"/>
</dbReference>
<feature type="domain" description="GHMP kinase C-terminal" evidence="13">
    <location>
        <begin position="289"/>
        <end position="360"/>
    </location>
</feature>
<evidence type="ECO:0000313" key="16">
    <source>
        <dbReference type="Proteomes" id="UP000598971"/>
    </source>
</evidence>
<dbReference type="PRINTS" id="PR00473">
    <property type="entry name" value="GALCTOKINASE"/>
</dbReference>
<dbReference type="PANTHER" id="PTHR10457:SF7">
    <property type="entry name" value="GALACTOKINASE-RELATED"/>
    <property type="match status" value="1"/>
</dbReference>
<keyword evidence="10" id="KW-0119">Carbohydrate metabolism</keyword>
<dbReference type="GO" id="GO:0004335">
    <property type="term" value="F:galactokinase activity"/>
    <property type="evidence" value="ECO:0007669"/>
    <property type="project" value="UniProtKB-UniRule"/>
</dbReference>
<dbReference type="PRINTS" id="PR00959">
    <property type="entry name" value="MEVGALKINASE"/>
</dbReference>
<dbReference type="Proteomes" id="UP000598971">
    <property type="component" value="Unassembled WGS sequence"/>
</dbReference>
<dbReference type="GO" id="GO:0005524">
    <property type="term" value="F:ATP binding"/>
    <property type="evidence" value="ECO:0007669"/>
    <property type="project" value="UniProtKB-UniRule"/>
</dbReference>
<keyword evidence="3 15" id="KW-0808">Transferase</keyword>
<evidence type="ECO:0000259" key="13">
    <source>
        <dbReference type="Pfam" id="PF08544"/>
    </source>
</evidence>
<proteinExistence type="inferred from homology"/>
<dbReference type="PANTHER" id="PTHR10457">
    <property type="entry name" value="MEVALONATE KINASE/GALACTOKINASE"/>
    <property type="match status" value="1"/>
</dbReference>
<dbReference type="RefSeq" id="WP_171609609.1">
    <property type="nucleotide sequence ID" value="NZ_WHPF01000017.1"/>
</dbReference>
<evidence type="ECO:0000256" key="8">
    <source>
        <dbReference type="ARBA" id="ARBA00022842"/>
    </source>
</evidence>
<dbReference type="Pfam" id="PF08544">
    <property type="entry name" value="GHMP_kinases_C"/>
    <property type="match status" value="1"/>
</dbReference>
<evidence type="ECO:0000256" key="3">
    <source>
        <dbReference type="ARBA" id="ARBA00022679"/>
    </source>
</evidence>
<evidence type="ECO:0000256" key="10">
    <source>
        <dbReference type="ARBA" id="ARBA00023277"/>
    </source>
</evidence>
<dbReference type="GO" id="GO:0046872">
    <property type="term" value="F:metal ion binding"/>
    <property type="evidence" value="ECO:0007669"/>
    <property type="project" value="UniProtKB-KW"/>
</dbReference>
<dbReference type="FunFam" id="3.30.70.890:FF:000001">
    <property type="entry name" value="Galactokinase"/>
    <property type="match status" value="1"/>
</dbReference>
<keyword evidence="4" id="KW-0479">Metal-binding</keyword>
<dbReference type="PIRSF" id="PIRSF000530">
    <property type="entry name" value="Galactokinase"/>
    <property type="match status" value="1"/>
</dbReference>
<name>A0A8J8FJU8_9BACT</name>
<accession>A0A8J8FJU8</accession>
<dbReference type="InterPro" id="IPR006206">
    <property type="entry name" value="Mevalonate/galactokinase"/>
</dbReference>
<evidence type="ECO:0000256" key="4">
    <source>
        <dbReference type="ARBA" id="ARBA00022723"/>
    </source>
</evidence>
<evidence type="ECO:0000256" key="5">
    <source>
        <dbReference type="ARBA" id="ARBA00022741"/>
    </source>
</evidence>
<dbReference type="InterPro" id="IPR014721">
    <property type="entry name" value="Ribsml_uS5_D2-typ_fold_subgr"/>
</dbReference>
<dbReference type="PROSITE" id="PS00627">
    <property type="entry name" value="GHMP_KINASES_ATP"/>
    <property type="match status" value="1"/>
</dbReference>
<evidence type="ECO:0000256" key="7">
    <source>
        <dbReference type="ARBA" id="ARBA00022840"/>
    </source>
</evidence>
<dbReference type="FunFam" id="3.30.230.10:FF:000017">
    <property type="entry name" value="Galactokinase"/>
    <property type="match status" value="1"/>
</dbReference>
<keyword evidence="6" id="KW-0418">Kinase</keyword>
<evidence type="ECO:0000259" key="12">
    <source>
        <dbReference type="Pfam" id="PF00288"/>
    </source>
</evidence>
<dbReference type="InterPro" id="IPR013750">
    <property type="entry name" value="GHMP_kinase_C_dom"/>
</dbReference>
<dbReference type="SUPFAM" id="SSF55060">
    <property type="entry name" value="GHMP Kinase, C-terminal domain"/>
    <property type="match status" value="1"/>
</dbReference>
<dbReference type="InterPro" id="IPR019539">
    <property type="entry name" value="GalKase_N"/>
</dbReference>
<dbReference type="NCBIfam" id="TIGR00131">
    <property type="entry name" value="gal_kin"/>
    <property type="match status" value="1"/>
</dbReference>
<dbReference type="Gene3D" id="3.30.230.10">
    <property type="match status" value="1"/>
</dbReference>
<evidence type="ECO:0000256" key="2">
    <source>
        <dbReference type="ARBA" id="ARBA00022490"/>
    </source>
</evidence>
<feature type="domain" description="Galactokinase N-terminal" evidence="14">
    <location>
        <begin position="23"/>
        <end position="62"/>
    </location>
</feature>
<keyword evidence="2" id="KW-0963">Cytoplasm</keyword>
<dbReference type="Gene3D" id="3.30.70.890">
    <property type="entry name" value="GHMP kinase, C-terminal domain"/>
    <property type="match status" value="1"/>
</dbReference>
<dbReference type="InterPro" id="IPR019741">
    <property type="entry name" value="Galactokinase_CS"/>
</dbReference>
<dbReference type="EC" id="2.7.1.6" evidence="11"/>
<dbReference type="PROSITE" id="PS00106">
    <property type="entry name" value="GALACTOKINASE"/>
    <property type="match status" value="1"/>
</dbReference>
<dbReference type="InterPro" id="IPR006203">
    <property type="entry name" value="GHMP_knse_ATP-bd_CS"/>
</dbReference>
<dbReference type="GO" id="GO:0006012">
    <property type="term" value="P:galactose metabolic process"/>
    <property type="evidence" value="ECO:0007669"/>
    <property type="project" value="UniProtKB-UniRule"/>
</dbReference>
<keyword evidence="7" id="KW-0067">ATP-binding</keyword>
<dbReference type="AlphaFoldDB" id="A0A8J8FJU8"/>
<evidence type="ECO:0000256" key="11">
    <source>
        <dbReference type="NCBIfam" id="TIGR00131"/>
    </source>
</evidence>
<dbReference type="Pfam" id="PF00288">
    <property type="entry name" value="GHMP_kinases_N"/>
    <property type="match status" value="1"/>
</dbReference>
<dbReference type="InterPro" id="IPR006204">
    <property type="entry name" value="GHMP_kinase_N_dom"/>
</dbReference>
<keyword evidence="9" id="KW-0299">Galactose metabolism</keyword>
<comment type="caution">
    <text evidence="15">The sequence shown here is derived from an EMBL/GenBank/DDBJ whole genome shotgun (WGS) entry which is preliminary data.</text>
</comment>
<dbReference type="Pfam" id="PF10509">
    <property type="entry name" value="GalKase_gal_bdg"/>
    <property type="match status" value="1"/>
</dbReference>
<keyword evidence="5" id="KW-0547">Nucleotide-binding</keyword>
<organism evidence="15 16">
    <name type="scientific">Limnovirga soli</name>
    <dbReference type="NCBI Taxonomy" id="2656915"/>
    <lineage>
        <taxon>Bacteria</taxon>
        <taxon>Pseudomonadati</taxon>
        <taxon>Bacteroidota</taxon>
        <taxon>Chitinophagia</taxon>
        <taxon>Chitinophagales</taxon>
        <taxon>Chitinophagaceae</taxon>
        <taxon>Limnovirga</taxon>
    </lineage>
</organism>
<comment type="similarity">
    <text evidence="1">Belongs to the GHMP kinase family. GalK subfamily.</text>
</comment>
<gene>
    <name evidence="15" type="primary">galK</name>
    <name evidence="15" type="ORF">GD597_19475</name>
</gene>
<dbReference type="InterPro" id="IPR000705">
    <property type="entry name" value="Galactokinase"/>
</dbReference>
<feature type="domain" description="GHMP kinase N-terminal" evidence="12">
    <location>
        <begin position="96"/>
        <end position="184"/>
    </location>
</feature>
<evidence type="ECO:0000256" key="6">
    <source>
        <dbReference type="ARBA" id="ARBA00022777"/>
    </source>
</evidence>
<evidence type="ECO:0000313" key="15">
    <source>
        <dbReference type="EMBL" id="NNV57659.1"/>
    </source>
</evidence>
<dbReference type="InterPro" id="IPR036554">
    <property type="entry name" value="GHMP_kinase_C_sf"/>
</dbReference>
<dbReference type="GO" id="GO:0005829">
    <property type="term" value="C:cytosol"/>
    <property type="evidence" value="ECO:0007669"/>
    <property type="project" value="TreeGrafter"/>
</dbReference>
<dbReference type="EMBL" id="WHPF01000017">
    <property type="protein sequence ID" value="NNV57659.1"/>
    <property type="molecule type" value="Genomic_DNA"/>
</dbReference>
<dbReference type="InterPro" id="IPR020568">
    <property type="entry name" value="Ribosomal_Su5_D2-typ_SF"/>
</dbReference>
<evidence type="ECO:0000256" key="9">
    <source>
        <dbReference type="ARBA" id="ARBA00023144"/>
    </source>
</evidence>
<sequence length="394" mass="43262">MPAFVASEDFSIPEVLNAYRLPSTVITRSPGRINLIGEHTDYNNGYVLPAAIDKAAYIALTPRTDKAIHLFSIDLNDSYTTHIDNIEKSTKASWPNYMLGIVLQFKNAGVVMGGFDAALTADIPIGAGLSSSAAVECAMGMALDKHFKVGLDKLTLVKMAQKAEHEFAGVQCGIMDQFASVFGKRNHVIKLDCRSLEYVYEPFAMDGIKIVLLDTQVKHSLGSSAYNERRLQCEQGVAWMQEHEPQVKSLRDATLAMLDAHVLPKDALVYQRCKYVVEENERLLNACQDLEAMNMQAFGQRMFETHEGLSKLYEVSCPELDFLVNVVKDNPAVIGARMMGAGFGGCTINLVAEDAVDALIANTTIAYKNTMQQQLKAYIAKIETGTSVLSCQGL</sequence>